<gene>
    <name evidence="3" type="ORF">JMN37_07625</name>
</gene>
<proteinExistence type="predicted"/>
<evidence type="ECO:0000256" key="2">
    <source>
        <dbReference type="SAM" id="SignalP"/>
    </source>
</evidence>
<organism evidence="3 4">
    <name type="scientific">Corynebacterium lipophilum</name>
    <dbReference type="NCBI Taxonomy" id="2804918"/>
    <lineage>
        <taxon>Bacteria</taxon>
        <taxon>Bacillati</taxon>
        <taxon>Actinomycetota</taxon>
        <taxon>Actinomycetes</taxon>
        <taxon>Mycobacteriales</taxon>
        <taxon>Corynebacteriaceae</taxon>
        <taxon>Corynebacterium</taxon>
    </lineage>
</organism>
<feature type="signal peptide" evidence="2">
    <location>
        <begin position="1"/>
        <end position="27"/>
    </location>
</feature>
<keyword evidence="4" id="KW-1185">Reference proteome</keyword>
<keyword evidence="2" id="KW-0732">Signal</keyword>
<feature type="chain" id="PRO_5043644257" description="Secreted protein" evidence="2">
    <location>
        <begin position="28"/>
        <end position="184"/>
    </location>
</feature>
<evidence type="ECO:0000313" key="3">
    <source>
        <dbReference type="EMBL" id="MCO6394842.1"/>
    </source>
</evidence>
<sequence length="184" mass="19350">MRKRITAAVTAASLIATASVVSPSALAEIPAPEAPATSSIDSDKDAGEASSASEGEKKSSLDQDPENDPLYIPPEKNPVQKISSSELFLKWTDDMPEGDGKDFVQGWAKGSSIPSTANPLEWTKAEVQGSSNMVRGLFTGNFAQSSQGSSQATAPVLLAMLSVFLVGQTVELIMRGLRSLPTPR</sequence>
<dbReference type="RefSeq" id="WP_070362548.1">
    <property type="nucleotide sequence ID" value="NZ_JAEUWV010000010.1"/>
</dbReference>
<dbReference type="EMBL" id="JAEUWV010000010">
    <property type="protein sequence ID" value="MCO6394842.1"/>
    <property type="molecule type" value="Genomic_DNA"/>
</dbReference>
<evidence type="ECO:0000256" key="1">
    <source>
        <dbReference type="SAM" id="MobiDB-lite"/>
    </source>
</evidence>
<feature type="region of interest" description="Disordered" evidence="1">
    <location>
        <begin position="31"/>
        <end position="79"/>
    </location>
</feature>
<name>A0AAW5HZD2_9CORY</name>
<comment type="caution">
    <text evidence="3">The sequence shown here is derived from an EMBL/GenBank/DDBJ whole genome shotgun (WGS) entry which is preliminary data.</text>
</comment>
<evidence type="ECO:0000313" key="4">
    <source>
        <dbReference type="Proteomes" id="UP001205920"/>
    </source>
</evidence>
<protein>
    <recommendedName>
        <fullName evidence="5">Secreted protein</fullName>
    </recommendedName>
</protein>
<evidence type="ECO:0008006" key="5">
    <source>
        <dbReference type="Google" id="ProtNLM"/>
    </source>
</evidence>
<dbReference type="AlphaFoldDB" id="A0AAW5HZD2"/>
<dbReference type="Proteomes" id="UP001205920">
    <property type="component" value="Unassembled WGS sequence"/>
</dbReference>
<feature type="compositionally biased region" description="Low complexity" evidence="1">
    <location>
        <begin position="31"/>
        <end position="40"/>
    </location>
</feature>
<accession>A0AAW5HZD2</accession>
<reference evidence="3 4" key="1">
    <citation type="submission" date="2021-01" db="EMBL/GenBank/DDBJ databases">
        <title>Identification and Characterization of Corynebacterium sp.</title>
        <authorList>
            <person name="Luo Q."/>
            <person name="Qu P."/>
            <person name="Chen Q."/>
        </authorList>
    </citation>
    <scope>NUCLEOTIDE SEQUENCE [LARGE SCALE GENOMIC DNA]</scope>
    <source>
        <strain evidence="3 4">MC-18</strain>
    </source>
</reference>